<evidence type="ECO:0000256" key="8">
    <source>
        <dbReference type="ARBA" id="ARBA00022763"/>
    </source>
</evidence>
<evidence type="ECO:0000256" key="7">
    <source>
        <dbReference type="ARBA" id="ARBA00022759"/>
    </source>
</evidence>
<dbReference type="SUPFAM" id="SSF52980">
    <property type="entry name" value="Restriction endonuclease-like"/>
    <property type="match status" value="1"/>
</dbReference>
<name>A0A2R5FYX3_9STRA</name>
<evidence type="ECO:0000256" key="11">
    <source>
        <dbReference type="ARBA" id="ARBA00023172"/>
    </source>
</evidence>
<dbReference type="Pfam" id="PF02732">
    <property type="entry name" value="ERCC4"/>
    <property type="match status" value="1"/>
</dbReference>
<dbReference type="InterPro" id="IPR006166">
    <property type="entry name" value="ERCC4_domain"/>
</dbReference>
<dbReference type="CDD" id="cd20074">
    <property type="entry name" value="XPF_nuclease_Mus81"/>
    <property type="match status" value="1"/>
</dbReference>
<evidence type="ECO:0000256" key="2">
    <source>
        <dbReference type="ARBA" id="ARBA00004123"/>
    </source>
</evidence>
<keyword evidence="7 15" id="KW-0255">Endonuclease</keyword>
<proteinExistence type="inferred from homology"/>
<organism evidence="18 19">
    <name type="scientific">Hondaea fermentalgiana</name>
    <dbReference type="NCBI Taxonomy" id="2315210"/>
    <lineage>
        <taxon>Eukaryota</taxon>
        <taxon>Sar</taxon>
        <taxon>Stramenopiles</taxon>
        <taxon>Bigyra</taxon>
        <taxon>Labyrinthulomycetes</taxon>
        <taxon>Thraustochytrida</taxon>
        <taxon>Thraustochytriidae</taxon>
        <taxon>Hondaea</taxon>
    </lineage>
</organism>
<dbReference type="InterPro" id="IPR011335">
    <property type="entry name" value="Restrct_endonuc-II-like"/>
</dbReference>
<evidence type="ECO:0000256" key="15">
    <source>
        <dbReference type="RuleBase" id="RU369042"/>
    </source>
</evidence>
<keyword evidence="8 15" id="KW-0227">DNA damage</keyword>
<gene>
    <name evidence="18" type="ORF">FCC1311_001712</name>
</gene>
<evidence type="ECO:0000256" key="10">
    <source>
        <dbReference type="ARBA" id="ARBA00022842"/>
    </source>
</evidence>
<dbReference type="InParanoid" id="A0A2R5FYX3"/>
<keyword evidence="9 15" id="KW-0378">Hydrolase</keyword>
<dbReference type="EC" id="3.1.22.-" evidence="15"/>
<dbReference type="InterPro" id="IPR042530">
    <property type="entry name" value="EME1/EME2_C"/>
</dbReference>
<dbReference type="GO" id="GO:0031573">
    <property type="term" value="P:mitotic intra-S DNA damage checkpoint signaling"/>
    <property type="evidence" value="ECO:0007669"/>
    <property type="project" value="TreeGrafter"/>
</dbReference>
<evidence type="ECO:0000256" key="14">
    <source>
        <dbReference type="ARBA" id="ARBA00023254"/>
    </source>
</evidence>
<dbReference type="EMBL" id="BEYU01000001">
    <property type="protein sequence ID" value="GBG23952.1"/>
    <property type="molecule type" value="Genomic_DNA"/>
</dbReference>
<dbReference type="OrthoDB" id="5963188at2759"/>
<accession>A0A2R5FYX3</accession>
<dbReference type="PANTHER" id="PTHR13451:SF0">
    <property type="entry name" value="CROSSOVER JUNCTION ENDONUCLEASE MUS81"/>
    <property type="match status" value="1"/>
</dbReference>
<keyword evidence="6 15" id="KW-0479">Metal-binding</keyword>
<dbReference type="GO" id="GO:0000727">
    <property type="term" value="P:double-strand break repair via break-induced replication"/>
    <property type="evidence" value="ECO:0007669"/>
    <property type="project" value="UniProtKB-UniRule"/>
</dbReference>
<dbReference type="PANTHER" id="PTHR13451">
    <property type="entry name" value="CLASS II CROSSOVER JUNCTION ENDONUCLEASE MUS81"/>
    <property type="match status" value="1"/>
</dbReference>
<dbReference type="GO" id="GO:0003677">
    <property type="term" value="F:DNA binding"/>
    <property type="evidence" value="ECO:0007669"/>
    <property type="project" value="UniProtKB-UniRule"/>
</dbReference>
<dbReference type="SMART" id="SM00891">
    <property type="entry name" value="ERCC4"/>
    <property type="match status" value="1"/>
</dbReference>
<evidence type="ECO:0000256" key="16">
    <source>
        <dbReference type="SAM" id="MobiDB-lite"/>
    </source>
</evidence>
<evidence type="ECO:0000256" key="3">
    <source>
        <dbReference type="ARBA" id="ARBA00010015"/>
    </source>
</evidence>
<keyword evidence="14" id="KW-0469">Meiosis</keyword>
<feature type="compositionally biased region" description="Acidic residues" evidence="16">
    <location>
        <begin position="232"/>
        <end position="245"/>
    </location>
</feature>
<protein>
    <recommendedName>
        <fullName evidence="4 15">Crossover junction endonuclease MUS81</fullName>
        <ecNumber evidence="15">3.1.22.-</ecNumber>
    </recommendedName>
</protein>
<keyword evidence="10 15" id="KW-0460">Magnesium</keyword>
<dbReference type="GO" id="GO:0048257">
    <property type="term" value="F:3'-flap endonuclease activity"/>
    <property type="evidence" value="ECO:0007669"/>
    <property type="project" value="TreeGrafter"/>
</dbReference>
<comment type="cofactor">
    <cofactor evidence="1 15">
        <name>Mg(2+)</name>
        <dbReference type="ChEBI" id="CHEBI:18420"/>
    </cofactor>
</comment>
<evidence type="ECO:0000313" key="18">
    <source>
        <dbReference type="EMBL" id="GBG23952.1"/>
    </source>
</evidence>
<comment type="subcellular location">
    <subcellularLocation>
        <location evidence="2 15">Nucleus</location>
    </subcellularLocation>
</comment>
<dbReference type="GO" id="GO:0048476">
    <property type="term" value="C:Holliday junction resolvase complex"/>
    <property type="evidence" value="ECO:0007669"/>
    <property type="project" value="UniProtKB-UniRule"/>
</dbReference>
<comment type="caution">
    <text evidence="18">The sequence shown here is derived from an EMBL/GenBank/DDBJ whole genome shotgun (WGS) entry which is preliminary data.</text>
</comment>
<keyword evidence="12 15" id="KW-0234">DNA repair</keyword>
<feature type="compositionally biased region" description="Low complexity" evidence="16">
    <location>
        <begin position="109"/>
        <end position="128"/>
    </location>
</feature>
<evidence type="ECO:0000256" key="5">
    <source>
        <dbReference type="ARBA" id="ARBA00022722"/>
    </source>
</evidence>
<evidence type="ECO:0000256" key="6">
    <source>
        <dbReference type="ARBA" id="ARBA00022723"/>
    </source>
</evidence>
<comment type="similarity">
    <text evidence="3 15">Belongs to the XPF family.</text>
</comment>
<dbReference type="FunFam" id="3.40.50.10130:FF:000005">
    <property type="entry name" value="crossover junction endonuclease MUS81 isoform X1"/>
    <property type="match status" value="1"/>
</dbReference>
<evidence type="ECO:0000256" key="12">
    <source>
        <dbReference type="ARBA" id="ARBA00023204"/>
    </source>
</evidence>
<dbReference type="GO" id="GO:0000712">
    <property type="term" value="P:resolution of meiotic recombination intermediates"/>
    <property type="evidence" value="ECO:0007669"/>
    <property type="project" value="TreeGrafter"/>
</dbReference>
<evidence type="ECO:0000256" key="4">
    <source>
        <dbReference type="ARBA" id="ARBA00017114"/>
    </source>
</evidence>
<evidence type="ECO:0000256" key="9">
    <source>
        <dbReference type="ARBA" id="ARBA00022801"/>
    </source>
</evidence>
<evidence type="ECO:0000256" key="13">
    <source>
        <dbReference type="ARBA" id="ARBA00023242"/>
    </source>
</evidence>
<evidence type="ECO:0000256" key="1">
    <source>
        <dbReference type="ARBA" id="ARBA00001946"/>
    </source>
</evidence>
<feature type="region of interest" description="Disordered" evidence="16">
    <location>
        <begin position="90"/>
        <end position="128"/>
    </location>
</feature>
<dbReference type="SUPFAM" id="SSF47802">
    <property type="entry name" value="DNA polymerase beta, N-terminal domain-like"/>
    <property type="match status" value="1"/>
</dbReference>
<dbReference type="AlphaFoldDB" id="A0A2R5FYX3"/>
<dbReference type="InterPro" id="IPR027421">
    <property type="entry name" value="DNA_pol_lamdba_lyase_dom_sf"/>
</dbReference>
<dbReference type="GO" id="GO:0006308">
    <property type="term" value="P:DNA catabolic process"/>
    <property type="evidence" value="ECO:0007669"/>
    <property type="project" value="UniProtKB-UniRule"/>
</dbReference>
<keyword evidence="5 15" id="KW-0540">Nuclease</keyword>
<dbReference type="GO" id="GO:0046872">
    <property type="term" value="F:metal ion binding"/>
    <property type="evidence" value="ECO:0007669"/>
    <property type="project" value="UniProtKB-UniRule"/>
</dbReference>
<comment type="subunit">
    <text evidence="15">Interacts with EME1.</text>
</comment>
<feature type="region of interest" description="Disordered" evidence="16">
    <location>
        <begin position="232"/>
        <end position="261"/>
    </location>
</feature>
<dbReference type="Gene3D" id="3.40.50.10130">
    <property type="match status" value="1"/>
</dbReference>
<dbReference type="InterPro" id="IPR033309">
    <property type="entry name" value="Mus81"/>
</dbReference>
<feature type="domain" description="ERCC4" evidence="17">
    <location>
        <begin position="303"/>
        <end position="402"/>
    </location>
</feature>
<dbReference type="Proteomes" id="UP000241890">
    <property type="component" value="Unassembled WGS sequence"/>
</dbReference>
<dbReference type="InterPro" id="IPR047416">
    <property type="entry name" value="XPF_nuclease_Mus81"/>
</dbReference>
<keyword evidence="13 15" id="KW-0539">Nucleus</keyword>
<dbReference type="GO" id="GO:0005634">
    <property type="term" value="C:nucleus"/>
    <property type="evidence" value="ECO:0007669"/>
    <property type="project" value="UniProtKB-SubCell"/>
</dbReference>
<sequence length="570" mass="64359">MGRRASSDVAGHPSNQVLLDFLTRQIASTELKAPRKGLFMRKARNSLAQHDQELRTEDDMRKLHGIGSWLAQQLFRERCRIDGTLGLQRSNSATSASSMRGLKRKSSLTGSASAVSGSQSSLSSGLLSTSITDGDANGEIPFKKDTVPHSILRVLYLNRNVEEPMTLDLLAELVRRYRAGHKLPVPTKERILTTMRCKLEDEGLAKRRQHNGVEVVALTEAARKRVRRNLEDLAENEGDDDDDDLAAMLPPRQDSTESREAPNAIDETLSSFTFTPCARTANLPVPLAEQNEEADRPHEWELVLLIDMREGSGRDKTIFQSKLFEHGVNIEKRVLSLGDAMWIVRRKLMDGKTEEYVLDYIIERKEVSDLGTSIKDGRYSEQKYRLQRCGLSRVIYLVEGEPSHQSILKPQALRTAMAETQVRDGFTVMHVLNVMETVEYLSRMHRLIESSTVATSQNKWSGPARDSWRRYENFHAANVKGKLRSVNEIFGAQLKQIKGFSGMRAAAILEKYPTPRSLLELFDEGLKNVPEEYKQSFFQNMEIPGQLQNLGPVASTNLFHVFNHRIGSNR</sequence>
<comment type="function">
    <text evidence="15">Interacts with EME1 to form a DNA structure-specific endonuclease with substrate preference for branched DNA structures with a 5'-end at the branch nick. Typical substrates include 3'-flap structures, D-loops, replication forks and nicked Holliday junctions. May be required in mitosis for the processing of stalled or collapsed replication fork intermediates. May be required in meiosis for the repair of meiosis-specific double strand breaks subsequent to single-end invasion (SEI).</text>
</comment>
<evidence type="ECO:0000259" key="17">
    <source>
        <dbReference type="SMART" id="SM00891"/>
    </source>
</evidence>
<dbReference type="GO" id="GO:0008821">
    <property type="term" value="F:crossover junction DNA endonuclease activity"/>
    <property type="evidence" value="ECO:0007669"/>
    <property type="project" value="UniProtKB-UniRule"/>
</dbReference>
<dbReference type="Gene3D" id="1.10.150.670">
    <property type="entry name" value="Crossover junction endonuclease EME1, DNA-binding domain"/>
    <property type="match status" value="1"/>
</dbReference>
<keyword evidence="19" id="KW-1185">Reference proteome</keyword>
<keyword evidence="11 15" id="KW-0233">DNA recombination</keyword>
<reference evidence="18 19" key="1">
    <citation type="submission" date="2017-12" db="EMBL/GenBank/DDBJ databases">
        <title>Sequencing, de novo assembly and annotation of complete genome of a new Thraustochytrid species, strain FCC1311.</title>
        <authorList>
            <person name="Sedici K."/>
            <person name="Godart F."/>
            <person name="Aiese Cigliano R."/>
            <person name="Sanseverino W."/>
            <person name="Barakat M."/>
            <person name="Ortet P."/>
            <person name="Marechal E."/>
            <person name="Cagnac O."/>
            <person name="Amato A."/>
        </authorList>
    </citation>
    <scope>NUCLEOTIDE SEQUENCE [LARGE SCALE GENOMIC DNA]</scope>
</reference>
<evidence type="ECO:0000313" key="19">
    <source>
        <dbReference type="Proteomes" id="UP000241890"/>
    </source>
</evidence>